<evidence type="ECO:0008006" key="3">
    <source>
        <dbReference type="Google" id="ProtNLM"/>
    </source>
</evidence>
<evidence type="ECO:0000313" key="1">
    <source>
        <dbReference type="EMBL" id="KAK2954991.1"/>
    </source>
</evidence>
<evidence type="ECO:0000313" key="2">
    <source>
        <dbReference type="Proteomes" id="UP001281761"/>
    </source>
</evidence>
<dbReference type="EMBL" id="JARBJD010000072">
    <property type="protein sequence ID" value="KAK2954991.1"/>
    <property type="molecule type" value="Genomic_DNA"/>
</dbReference>
<dbReference type="SUPFAM" id="SSF51126">
    <property type="entry name" value="Pectin lyase-like"/>
    <property type="match status" value="1"/>
</dbReference>
<organism evidence="1 2">
    <name type="scientific">Blattamonas nauphoetae</name>
    <dbReference type="NCBI Taxonomy" id="2049346"/>
    <lineage>
        <taxon>Eukaryota</taxon>
        <taxon>Metamonada</taxon>
        <taxon>Preaxostyla</taxon>
        <taxon>Oxymonadida</taxon>
        <taxon>Blattamonas</taxon>
    </lineage>
</organism>
<protein>
    <recommendedName>
        <fullName evidence="3">Right handed beta helix domain-containing protein</fullName>
    </recommendedName>
</protein>
<accession>A0ABQ9XU41</accession>
<comment type="caution">
    <text evidence="1">The sequence shown here is derived from an EMBL/GenBank/DDBJ whole genome shotgun (WGS) entry which is preliminary data.</text>
</comment>
<sequence>MGTGLCGTRLRGNIVCVNSSFSSCVRTSNAVIDHQHKNISDTSVIRRTDVDVTSKITSVQFSSCTFNEMTLSGEYVSSDGGAAIRVDEAHSTLTVTQCFFHKCTTTKYRSDGGAICVWEYSLDYPVFLSLCSFTECENTGSMGTGGSVFCDSNSTVALTDCFLEESYSQDEAGALILNSHSLATLSNCAFVSCSSIWAAGALGVFNVDSIDFSFLQFRDCSSTNRPETKDLYFGALNPLVISLQLK</sequence>
<gene>
    <name evidence="1" type="ORF">BLNAU_10131</name>
</gene>
<dbReference type="InterPro" id="IPR011050">
    <property type="entry name" value="Pectin_lyase_fold/virulence"/>
</dbReference>
<dbReference type="Proteomes" id="UP001281761">
    <property type="component" value="Unassembled WGS sequence"/>
</dbReference>
<reference evidence="1 2" key="1">
    <citation type="journal article" date="2022" name="bioRxiv">
        <title>Genomics of Preaxostyla Flagellates Illuminates Evolutionary Transitions and the Path Towards Mitochondrial Loss.</title>
        <authorList>
            <person name="Novak L.V.F."/>
            <person name="Treitli S.C."/>
            <person name="Pyrih J."/>
            <person name="Halakuc P."/>
            <person name="Pipaliya S.V."/>
            <person name="Vacek V."/>
            <person name="Brzon O."/>
            <person name="Soukal P."/>
            <person name="Eme L."/>
            <person name="Dacks J.B."/>
            <person name="Karnkowska A."/>
            <person name="Elias M."/>
            <person name="Hampl V."/>
        </authorList>
    </citation>
    <scope>NUCLEOTIDE SEQUENCE [LARGE SCALE GENOMIC DNA]</scope>
    <source>
        <strain evidence="1">NAU3</strain>
        <tissue evidence="1">Gut</tissue>
    </source>
</reference>
<keyword evidence="2" id="KW-1185">Reference proteome</keyword>
<name>A0ABQ9XU41_9EUKA</name>
<proteinExistence type="predicted"/>